<dbReference type="PROSITE" id="PS51257">
    <property type="entry name" value="PROKAR_LIPOPROTEIN"/>
    <property type="match status" value="1"/>
</dbReference>
<organism evidence="1 2">
    <name type="scientific">Streptococcus gingivalis</name>
    <dbReference type="NCBI Taxonomy" id="3111861"/>
    <lineage>
        <taxon>Bacteria</taxon>
        <taxon>Bacillati</taxon>
        <taxon>Bacillota</taxon>
        <taxon>Bacilli</taxon>
        <taxon>Lactobacillales</taxon>
        <taxon>Streptococcaceae</taxon>
        <taxon>Streptococcus</taxon>
    </lineage>
</organism>
<dbReference type="EMBL" id="JAYKTO010000001">
    <property type="protein sequence ID" value="MEB3519182.1"/>
    <property type="molecule type" value="Genomic_DNA"/>
</dbReference>
<reference evidence="1 2" key="1">
    <citation type="submission" date="2024-01" db="EMBL/GenBank/DDBJ databases">
        <title>Description of Streptococcus dentalis sp. nov., Streptococcus gingivalis sp. nov., Streptococcus lingualis sp. nov. isolated from human oral cavity.</title>
        <authorList>
            <person name="Choi Y.S."/>
            <person name="Goo B.J."/>
            <person name="Bae J.W."/>
        </authorList>
    </citation>
    <scope>NUCLEOTIDE SEQUENCE [LARGE SCALE GENOMIC DNA]</scope>
    <source>
        <strain evidence="1 2">S2</strain>
    </source>
</reference>
<keyword evidence="2" id="KW-1185">Reference proteome</keyword>
<accession>A0ABU6B689</accession>
<dbReference type="RefSeq" id="WP_155169792.1">
    <property type="nucleotide sequence ID" value="NZ_JAYKTO010000001.1"/>
</dbReference>
<evidence type="ECO:0000313" key="1">
    <source>
        <dbReference type="EMBL" id="MEB3519182.1"/>
    </source>
</evidence>
<evidence type="ECO:0000313" key="2">
    <source>
        <dbReference type="Proteomes" id="UP001308656"/>
    </source>
</evidence>
<dbReference type="Proteomes" id="UP001308656">
    <property type="component" value="Unassembled WGS sequence"/>
</dbReference>
<name>A0ABU6B689_9STRE</name>
<evidence type="ECO:0008006" key="3">
    <source>
        <dbReference type="Google" id="ProtNLM"/>
    </source>
</evidence>
<gene>
    <name evidence="1" type="ORF">SM122_01000</name>
</gene>
<sequence length="154" mass="17554">MRKQINNLMIALAFILTIGCLVGCVKQEREKSRQAQTVTSSTTKEDKETIKQKQLAYLKEHEQEIVDFVKAQNSKVEFVQIDWNSMQIEESGNGTPQGGGYNLSISGQINQLKKTKFSVDFYLEDQNSIPTIKKMGMLNDIYIEENGGWKIFPK</sequence>
<proteinExistence type="predicted"/>
<protein>
    <recommendedName>
        <fullName evidence="3">Lipoprotein</fullName>
    </recommendedName>
</protein>
<comment type="caution">
    <text evidence="1">The sequence shown here is derived from an EMBL/GenBank/DDBJ whole genome shotgun (WGS) entry which is preliminary data.</text>
</comment>